<dbReference type="OrthoDB" id="6118498at2759"/>
<keyword evidence="5" id="KW-1185">Reference proteome</keyword>
<dbReference type="PROSITE" id="PS00615">
    <property type="entry name" value="C_TYPE_LECTIN_1"/>
    <property type="match status" value="1"/>
</dbReference>
<evidence type="ECO:0000313" key="5">
    <source>
        <dbReference type="Proteomes" id="UP000242188"/>
    </source>
</evidence>
<dbReference type="Pfam" id="PF00059">
    <property type="entry name" value="Lectin_C"/>
    <property type="match status" value="1"/>
</dbReference>
<dbReference type="PROSITE" id="PS50041">
    <property type="entry name" value="C_TYPE_LECTIN_2"/>
    <property type="match status" value="1"/>
</dbReference>
<dbReference type="InterPro" id="IPR050801">
    <property type="entry name" value="Ca-Dep_Lectins_ImmuneDev"/>
</dbReference>
<dbReference type="InterPro" id="IPR016186">
    <property type="entry name" value="C-type_lectin-like/link_sf"/>
</dbReference>
<dbReference type="SMART" id="SM00034">
    <property type="entry name" value="CLECT"/>
    <property type="match status" value="1"/>
</dbReference>
<evidence type="ECO:0000256" key="1">
    <source>
        <dbReference type="ARBA" id="ARBA00023157"/>
    </source>
</evidence>
<feature type="chain" id="PRO_5012284287" evidence="2">
    <location>
        <begin position="21"/>
        <end position="163"/>
    </location>
</feature>
<dbReference type="InterPro" id="IPR001304">
    <property type="entry name" value="C-type_lectin-like"/>
</dbReference>
<keyword evidence="2" id="KW-0732">Signal</keyword>
<sequence>MYIKECVILCVIVAVSLVHAECEHGWVEFKENCIHVNAQRTNWNSAEIECKKLHGWLASDDTQDKHDFLYIIANVLKTINIFPFFIGGTDFIFEGQYRWAETGQYAGPFTKWDTGFPNGNWSKNCLMLNWDGDDLVWQDERCSAGHYFICEKMSNVSQPIVGK</sequence>
<keyword evidence="1" id="KW-1015">Disulfide bond</keyword>
<comment type="caution">
    <text evidence="4">The sequence shown here is derived from an EMBL/GenBank/DDBJ whole genome shotgun (WGS) entry which is preliminary data.</text>
</comment>
<organism evidence="4 5">
    <name type="scientific">Mizuhopecten yessoensis</name>
    <name type="common">Japanese scallop</name>
    <name type="synonym">Patinopecten yessoensis</name>
    <dbReference type="NCBI Taxonomy" id="6573"/>
    <lineage>
        <taxon>Eukaryota</taxon>
        <taxon>Metazoa</taxon>
        <taxon>Spiralia</taxon>
        <taxon>Lophotrochozoa</taxon>
        <taxon>Mollusca</taxon>
        <taxon>Bivalvia</taxon>
        <taxon>Autobranchia</taxon>
        <taxon>Pteriomorphia</taxon>
        <taxon>Pectinida</taxon>
        <taxon>Pectinoidea</taxon>
        <taxon>Pectinidae</taxon>
        <taxon>Mizuhopecten</taxon>
    </lineage>
</organism>
<evidence type="ECO:0000256" key="2">
    <source>
        <dbReference type="SAM" id="SignalP"/>
    </source>
</evidence>
<dbReference type="PANTHER" id="PTHR22801">
    <property type="entry name" value="LITHOSTATHINE"/>
    <property type="match status" value="1"/>
</dbReference>
<dbReference type="AlphaFoldDB" id="A0A210PX81"/>
<feature type="domain" description="C-type lectin" evidence="3">
    <location>
        <begin position="29"/>
        <end position="151"/>
    </location>
</feature>
<accession>A0A210PX81</accession>
<reference evidence="4 5" key="1">
    <citation type="journal article" date="2017" name="Nat. Ecol. Evol.">
        <title>Scallop genome provides insights into evolution of bilaterian karyotype and development.</title>
        <authorList>
            <person name="Wang S."/>
            <person name="Zhang J."/>
            <person name="Jiao W."/>
            <person name="Li J."/>
            <person name="Xun X."/>
            <person name="Sun Y."/>
            <person name="Guo X."/>
            <person name="Huan P."/>
            <person name="Dong B."/>
            <person name="Zhang L."/>
            <person name="Hu X."/>
            <person name="Sun X."/>
            <person name="Wang J."/>
            <person name="Zhao C."/>
            <person name="Wang Y."/>
            <person name="Wang D."/>
            <person name="Huang X."/>
            <person name="Wang R."/>
            <person name="Lv J."/>
            <person name="Li Y."/>
            <person name="Zhang Z."/>
            <person name="Liu B."/>
            <person name="Lu W."/>
            <person name="Hui Y."/>
            <person name="Liang J."/>
            <person name="Zhou Z."/>
            <person name="Hou R."/>
            <person name="Li X."/>
            <person name="Liu Y."/>
            <person name="Li H."/>
            <person name="Ning X."/>
            <person name="Lin Y."/>
            <person name="Zhao L."/>
            <person name="Xing Q."/>
            <person name="Dou J."/>
            <person name="Li Y."/>
            <person name="Mao J."/>
            <person name="Guo H."/>
            <person name="Dou H."/>
            <person name="Li T."/>
            <person name="Mu C."/>
            <person name="Jiang W."/>
            <person name="Fu Q."/>
            <person name="Fu X."/>
            <person name="Miao Y."/>
            <person name="Liu J."/>
            <person name="Yu Q."/>
            <person name="Li R."/>
            <person name="Liao H."/>
            <person name="Li X."/>
            <person name="Kong Y."/>
            <person name="Jiang Z."/>
            <person name="Chourrout D."/>
            <person name="Li R."/>
            <person name="Bao Z."/>
        </authorList>
    </citation>
    <scope>NUCLEOTIDE SEQUENCE [LARGE SCALE GENOMIC DNA]</scope>
    <source>
        <strain evidence="4 5">PY_sf001</strain>
    </source>
</reference>
<dbReference type="InterPro" id="IPR016187">
    <property type="entry name" value="CTDL_fold"/>
</dbReference>
<dbReference type="Gene3D" id="3.10.100.10">
    <property type="entry name" value="Mannose-Binding Protein A, subunit A"/>
    <property type="match status" value="1"/>
</dbReference>
<dbReference type="SUPFAM" id="SSF56436">
    <property type="entry name" value="C-type lectin-like"/>
    <property type="match status" value="1"/>
</dbReference>
<evidence type="ECO:0000313" key="4">
    <source>
        <dbReference type="EMBL" id="OWF41108.1"/>
    </source>
</evidence>
<evidence type="ECO:0000259" key="3">
    <source>
        <dbReference type="PROSITE" id="PS50041"/>
    </source>
</evidence>
<dbReference type="EMBL" id="NEDP02005423">
    <property type="protein sequence ID" value="OWF41108.1"/>
    <property type="molecule type" value="Genomic_DNA"/>
</dbReference>
<name>A0A210PX81_MIZYE</name>
<dbReference type="PANTHER" id="PTHR22801:SF63">
    <property type="entry name" value="C-TYPE LECTIN DOMAIN-CONTAINING PROTEIN"/>
    <property type="match status" value="1"/>
</dbReference>
<feature type="signal peptide" evidence="2">
    <location>
        <begin position="1"/>
        <end position="20"/>
    </location>
</feature>
<protein>
    <submittedName>
        <fullName evidence="4">Lectin BRA-3</fullName>
    </submittedName>
</protein>
<dbReference type="CDD" id="cd00037">
    <property type="entry name" value="CLECT"/>
    <property type="match status" value="1"/>
</dbReference>
<gene>
    <name evidence="4" type="ORF">KP79_PYT02220</name>
</gene>
<proteinExistence type="predicted"/>
<dbReference type="InterPro" id="IPR018378">
    <property type="entry name" value="C-type_lectin_CS"/>
</dbReference>
<dbReference type="Proteomes" id="UP000242188">
    <property type="component" value="Unassembled WGS sequence"/>
</dbReference>